<keyword evidence="2" id="KW-1185">Reference proteome</keyword>
<protein>
    <submittedName>
        <fullName evidence="1">Lipoxygenase 3, Arabidopsis thaliana lipoxygenase 3</fullName>
    </submittedName>
</protein>
<evidence type="ECO:0000313" key="1">
    <source>
        <dbReference type="EMBL" id="GMI97171.1"/>
    </source>
</evidence>
<dbReference type="OrthoDB" id="1798944at2759"/>
<dbReference type="SUPFAM" id="SSF49723">
    <property type="entry name" value="Lipase/lipooxygenase domain (PLAT/LH2 domain)"/>
    <property type="match status" value="1"/>
</dbReference>
<proteinExistence type="predicted"/>
<dbReference type="InterPro" id="IPR036392">
    <property type="entry name" value="PLAT/LH2_dom_sf"/>
</dbReference>
<dbReference type="Proteomes" id="UP001165190">
    <property type="component" value="Unassembled WGS sequence"/>
</dbReference>
<comment type="caution">
    <text evidence="1">The sequence shown here is derived from an EMBL/GenBank/DDBJ whole genome shotgun (WGS) entry which is preliminary data.</text>
</comment>
<name>A0A9W7IKJ7_HIBTR</name>
<sequence length="119" mass="13468">MALAKEMMGCSLIQRSSFVSSSKVFLNCSGNATCFRQRQNRFPPLPAVHLRKVFKTPVVAAVSEDLIKALPNHKEKAVEFKVRASVTIRNKNKEDFKETLVKHFDAFTDMLGRNVVLEQ</sequence>
<dbReference type="EMBL" id="BSYR01000030">
    <property type="protein sequence ID" value="GMI97171.1"/>
    <property type="molecule type" value="Genomic_DNA"/>
</dbReference>
<accession>A0A9W7IKJ7</accession>
<gene>
    <name evidence="1" type="ORF">HRI_003386400</name>
</gene>
<organism evidence="1 2">
    <name type="scientific">Hibiscus trionum</name>
    <name type="common">Flower of an hour</name>
    <dbReference type="NCBI Taxonomy" id="183268"/>
    <lineage>
        <taxon>Eukaryota</taxon>
        <taxon>Viridiplantae</taxon>
        <taxon>Streptophyta</taxon>
        <taxon>Embryophyta</taxon>
        <taxon>Tracheophyta</taxon>
        <taxon>Spermatophyta</taxon>
        <taxon>Magnoliopsida</taxon>
        <taxon>eudicotyledons</taxon>
        <taxon>Gunneridae</taxon>
        <taxon>Pentapetalae</taxon>
        <taxon>rosids</taxon>
        <taxon>malvids</taxon>
        <taxon>Malvales</taxon>
        <taxon>Malvaceae</taxon>
        <taxon>Malvoideae</taxon>
        <taxon>Hibiscus</taxon>
    </lineage>
</organism>
<evidence type="ECO:0000313" key="2">
    <source>
        <dbReference type="Proteomes" id="UP001165190"/>
    </source>
</evidence>
<reference evidence="1" key="1">
    <citation type="submission" date="2023-05" db="EMBL/GenBank/DDBJ databases">
        <title>Genome and transcriptome analyses reveal genes involved in the formation of fine ridges on petal epidermal cells in Hibiscus trionum.</title>
        <authorList>
            <person name="Koshimizu S."/>
            <person name="Masuda S."/>
            <person name="Ishii T."/>
            <person name="Shirasu K."/>
            <person name="Hoshino A."/>
            <person name="Arita M."/>
        </authorList>
    </citation>
    <scope>NUCLEOTIDE SEQUENCE</scope>
    <source>
        <strain evidence="1">Hamamatsu line</strain>
    </source>
</reference>
<dbReference type="AlphaFoldDB" id="A0A9W7IKJ7"/>